<name>W4LCT7_ENTF1</name>
<comment type="caution">
    <text evidence="2">The sequence shown here is derived from an EMBL/GenBank/DDBJ whole genome shotgun (WGS) entry which is preliminary data.</text>
</comment>
<gene>
    <name evidence="2" type="ORF">ETSY1_29365</name>
</gene>
<dbReference type="HOGENOM" id="CLU_174609_0_0_7"/>
<keyword evidence="1" id="KW-0472">Membrane</keyword>
<organism evidence="2 3">
    <name type="scientific">Entotheonella factor</name>
    <dbReference type="NCBI Taxonomy" id="1429438"/>
    <lineage>
        <taxon>Bacteria</taxon>
        <taxon>Pseudomonadati</taxon>
        <taxon>Nitrospinota/Tectimicrobiota group</taxon>
        <taxon>Candidatus Tectimicrobiota</taxon>
        <taxon>Candidatus Entotheonellia</taxon>
        <taxon>Candidatus Entotheonellales</taxon>
        <taxon>Candidatus Entotheonellaceae</taxon>
        <taxon>Candidatus Entotheonella</taxon>
    </lineage>
</organism>
<keyword evidence="3" id="KW-1185">Reference proteome</keyword>
<reference evidence="2 3" key="1">
    <citation type="journal article" date="2014" name="Nature">
        <title>An environmental bacterial taxon with a large and distinct metabolic repertoire.</title>
        <authorList>
            <person name="Wilson M.C."/>
            <person name="Mori T."/>
            <person name="Ruckert C."/>
            <person name="Uria A.R."/>
            <person name="Helf M.J."/>
            <person name="Takada K."/>
            <person name="Gernert C."/>
            <person name="Steffens U.A."/>
            <person name="Heycke N."/>
            <person name="Schmitt S."/>
            <person name="Rinke C."/>
            <person name="Helfrich E.J."/>
            <person name="Brachmann A.O."/>
            <person name="Gurgui C."/>
            <person name="Wakimoto T."/>
            <person name="Kracht M."/>
            <person name="Crusemann M."/>
            <person name="Hentschel U."/>
            <person name="Abe I."/>
            <person name="Matsunaga S."/>
            <person name="Kalinowski J."/>
            <person name="Takeyama H."/>
            <person name="Piel J."/>
        </authorList>
    </citation>
    <scope>NUCLEOTIDE SEQUENCE [LARGE SCALE GENOMIC DNA]</scope>
    <source>
        <strain evidence="3">TSY1</strain>
    </source>
</reference>
<proteinExistence type="predicted"/>
<evidence type="ECO:0008006" key="4">
    <source>
        <dbReference type="Google" id="ProtNLM"/>
    </source>
</evidence>
<feature type="transmembrane region" description="Helical" evidence="1">
    <location>
        <begin position="91"/>
        <end position="113"/>
    </location>
</feature>
<dbReference type="Gene3D" id="1.20.5.170">
    <property type="match status" value="1"/>
</dbReference>
<evidence type="ECO:0000313" key="2">
    <source>
        <dbReference type="EMBL" id="ETW95749.1"/>
    </source>
</evidence>
<dbReference type="Proteomes" id="UP000019141">
    <property type="component" value="Unassembled WGS sequence"/>
</dbReference>
<protein>
    <recommendedName>
        <fullName evidence="4">DUF1640 domain-containing protein</fullName>
    </recommendedName>
</protein>
<evidence type="ECO:0000313" key="3">
    <source>
        <dbReference type="Proteomes" id="UP000019141"/>
    </source>
</evidence>
<accession>W4LCT7</accession>
<dbReference type="AlphaFoldDB" id="W4LCT7"/>
<evidence type="ECO:0000256" key="1">
    <source>
        <dbReference type="SAM" id="Phobius"/>
    </source>
</evidence>
<keyword evidence="1" id="KW-0812">Transmembrane</keyword>
<keyword evidence="1" id="KW-1133">Transmembrane helix</keyword>
<sequence>MAEEEYVNYDKYRADLSDFRAAMANFREEVRGEVSGMRQDITTLSADLRGEISGIRQDMTTLSAELRGEMTTLRAELLTNMSQLETRLMRWMLVAAALGGLMGGLVAAVSKLLP</sequence>
<dbReference type="EMBL" id="AZHW01000875">
    <property type="protein sequence ID" value="ETW95749.1"/>
    <property type="molecule type" value="Genomic_DNA"/>
</dbReference>